<feature type="region of interest" description="Disordered" evidence="1">
    <location>
        <begin position="443"/>
        <end position="464"/>
    </location>
</feature>
<accession>A0A517SJ69</accession>
<name>A0A517SJ69_9PLAN</name>
<feature type="transmembrane region" description="Helical" evidence="2">
    <location>
        <begin position="407"/>
        <end position="425"/>
    </location>
</feature>
<protein>
    <recommendedName>
        <fullName evidence="5">Glycosyltransferase RgtA/B/C/D-like domain-containing protein</fullName>
    </recommendedName>
</protein>
<keyword evidence="4" id="KW-1185">Reference proteome</keyword>
<feature type="transmembrane region" description="Helical" evidence="2">
    <location>
        <begin position="69"/>
        <end position="89"/>
    </location>
</feature>
<feature type="transmembrane region" description="Helical" evidence="2">
    <location>
        <begin position="299"/>
        <end position="317"/>
    </location>
</feature>
<organism evidence="3 4">
    <name type="scientific">Caulifigura coniformis</name>
    <dbReference type="NCBI Taxonomy" id="2527983"/>
    <lineage>
        <taxon>Bacteria</taxon>
        <taxon>Pseudomonadati</taxon>
        <taxon>Planctomycetota</taxon>
        <taxon>Planctomycetia</taxon>
        <taxon>Planctomycetales</taxon>
        <taxon>Planctomycetaceae</taxon>
        <taxon>Caulifigura</taxon>
    </lineage>
</organism>
<keyword evidence="2" id="KW-1133">Transmembrane helix</keyword>
<dbReference type="Proteomes" id="UP000315700">
    <property type="component" value="Chromosome"/>
</dbReference>
<feature type="transmembrane region" description="Helical" evidence="2">
    <location>
        <begin position="357"/>
        <end position="376"/>
    </location>
</feature>
<evidence type="ECO:0000313" key="3">
    <source>
        <dbReference type="EMBL" id="QDT56146.1"/>
    </source>
</evidence>
<dbReference type="KEGG" id="ccos:Pan44_41970"/>
<proteinExistence type="predicted"/>
<feature type="transmembrane region" description="Helical" evidence="2">
    <location>
        <begin position="225"/>
        <end position="258"/>
    </location>
</feature>
<dbReference type="AlphaFoldDB" id="A0A517SJ69"/>
<feature type="transmembrane region" description="Helical" evidence="2">
    <location>
        <begin position="101"/>
        <end position="120"/>
    </location>
</feature>
<dbReference type="RefSeq" id="WP_145033122.1">
    <property type="nucleotide sequence ID" value="NZ_CP036271.1"/>
</dbReference>
<evidence type="ECO:0000256" key="1">
    <source>
        <dbReference type="SAM" id="MobiDB-lite"/>
    </source>
</evidence>
<dbReference type="OrthoDB" id="256769at2"/>
<feature type="transmembrane region" description="Helical" evidence="2">
    <location>
        <begin position="12"/>
        <end position="30"/>
    </location>
</feature>
<evidence type="ECO:0000256" key="2">
    <source>
        <dbReference type="SAM" id="Phobius"/>
    </source>
</evidence>
<dbReference type="InParanoid" id="A0A517SJ69"/>
<evidence type="ECO:0008006" key="5">
    <source>
        <dbReference type="Google" id="ProtNLM"/>
    </source>
</evidence>
<keyword evidence="2" id="KW-0472">Membrane</keyword>
<sequence>MESILRGYSVTPATWFYLSLLLIVAVYFRFSRLWSLRNFDLGLLLSTSPGLLLVEAGNEGDQTLRTVGYTWLFAVSAVLLVRLLMDTALTRRPQFAQNLNGAGMAFLCICTFVFLTAQAITKPPAKPVVVTQDEAAVTEPAPTPDEVAPKAAVASAPPVNPASNPLAGSLISTPVEIVAEHLATRDGVPPEVLAVRILATVAHLAVVLGLLSVGQRLFGDPLAGWAMATLYLLLPCTAYGVGELNHVFPAALIVWAFVAYRKPAVSGVLLGLACGSMFFPLFLLPLWAAFYGRRGWMKFAAALGCVMCVLVGGRALMTSVDANSFLRQAIGTLDVARLAFRSGENVPLFWDEGTFFSIYRIPIIVAYFAMLFSVTVWPRHKTVEHLLAHSAAIIVGTQFWFTQQGGVYLLWYLPLVLMVVFRPRLAHLRPPALEASAQATSTRVLSGTPGTRAGSTAGKLHLFR</sequence>
<dbReference type="EMBL" id="CP036271">
    <property type="protein sequence ID" value="QDT56146.1"/>
    <property type="molecule type" value="Genomic_DNA"/>
</dbReference>
<feature type="transmembrane region" description="Helical" evidence="2">
    <location>
        <begin position="264"/>
        <end position="287"/>
    </location>
</feature>
<reference evidence="3 4" key="1">
    <citation type="submission" date="2019-02" db="EMBL/GenBank/DDBJ databases">
        <title>Deep-cultivation of Planctomycetes and their phenomic and genomic characterization uncovers novel biology.</title>
        <authorList>
            <person name="Wiegand S."/>
            <person name="Jogler M."/>
            <person name="Boedeker C."/>
            <person name="Pinto D."/>
            <person name="Vollmers J."/>
            <person name="Rivas-Marin E."/>
            <person name="Kohn T."/>
            <person name="Peeters S.H."/>
            <person name="Heuer A."/>
            <person name="Rast P."/>
            <person name="Oberbeckmann S."/>
            <person name="Bunk B."/>
            <person name="Jeske O."/>
            <person name="Meyerdierks A."/>
            <person name="Storesund J.E."/>
            <person name="Kallscheuer N."/>
            <person name="Luecker S."/>
            <person name="Lage O.M."/>
            <person name="Pohl T."/>
            <person name="Merkel B.J."/>
            <person name="Hornburger P."/>
            <person name="Mueller R.-W."/>
            <person name="Bruemmer F."/>
            <person name="Labrenz M."/>
            <person name="Spormann A.M."/>
            <person name="Op den Camp H."/>
            <person name="Overmann J."/>
            <person name="Amann R."/>
            <person name="Jetten M.S.M."/>
            <person name="Mascher T."/>
            <person name="Medema M.H."/>
            <person name="Devos D.P."/>
            <person name="Kaster A.-K."/>
            <person name="Ovreas L."/>
            <person name="Rohde M."/>
            <person name="Galperin M.Y."/>
            <person name="Jogler C."/>
        </authorList>
    </citation>
    <scope>NUCLEOTIDE SEQUENCE [LARGE SCALE GENOMIC DNA]</scope>
    <source>
        <strain evidence="3 4">Pan44</strain>
    </source>
</reference>
<feature type="transmembrane region" description="Helical" evidence="2">
    <location>
        <begin position="193"/>
        <end position="213"/>
    </location>
</feature>
<keyword evidence="2" id="KW-0812">Transmembrane</keyword>
<gene>
    <name evidence="3" type="ORF">Pan44_41970</name>
</gene>
<evidence type="ECO:0000313" key="4">
    <source>
        <dbReference type="Proteomes" id="UP000315700"/>
    </source>
</evidence>